<dbReference type="STRING" id="651561.BBI00_15895"/>
<comment type="caution">
    <text evidence="1">The sequence shown here is derived from an EMBL/GenBank/DDBJ whole genome shotgun (WGS) entry which is preliminary data.</text>
</comment>
<reference evidence="2" key="1">
    <citation type="submission" date="2016-07" db="EMBL/GenBank/DDBJ databases">
        <authorList>
            <person name="Florea S."/>
            <person name="Webb J.S."/>
            <person name="Jaromczyk J."/>
            <person name="Schardl C.L."/>
        </authorList>
    </citation>
    <scope>NUCLEOTIDE SEQUENCE [LARGE SCALE GENOMIC DNA]</scope>
    <source>
        <strain evidence="2">CC-VM-7</strain>
    </source>
</reference>
<gene>
    <name evidence="1" type="ORF">BBI00_15895</name>
</gene>
<dbReference type="Proteomes" id="UP000093432">
    <property type="component" value="Unassembled WGS sequence"/>
</dbReference>
<dbReference type="OrthoDB" id="1363273at2"/>
<dbReference type="EMBL" id="MAYG01000012">
    <property type="protein sequence ID" value="OCA71218.1"/>
    <property type="molecule type" value="Genomic_DNA"/>
</dbReference>
<dbReference type="AlphaFoldDB" id="A0A1B8ZHZ5"/>
<evidence type="ECO:0000313" key="1">
    <source>
        <dbReference type="EMBL" id="OCA71218.1"/>
    </source>
</evidence>
<protein>
    <submittedName>
        <fullName evidence="1">Uncharacterized protein</fullName>
    </submittedName>
</protein>
<accession>A0A1B8ZHZ5</accession>
<organism evidence="1 2">
    <name type="scientific">Chryseobacterium arthrosphaerae</name>
    <dbReference type="NCBI Taxonomy" id="651561"/>
    <lineage>
        <taxon>Bacteria</taxon>
        <taxon>Pseudomonadati</taxon>
        <taxon>Bacteroidota</taxon>
        <taxon>Flavobacteriia</taxon>
        <taxon>Flavobacteriales</taxon>
        <taxon>Weeksellaceae</taxon>
        <taxon>Chryseobacterium group</taxon>
        <taxon>Chryseobacterium</taxon>
    </lineage>
</organism>
<evidence type="ECO:0000313" key="2">
    <source>
        <dbReference type="Proteomes" id="UP000093432"/>
    </source>
</evidence>
<name>A0A1B8ZHZ5_9FLAO</name>
<proteinExistence type="predicted"/>
<dbReference type="RefSeq" id="WP_065399874.1">
    <property type="nucleotide sequence ID" value="NZ_MAYG01000012.1"/>
</dbReference>
<sequence length="134" mass="15568">MKRIYVFGNGNISWERFHQFYIEPLQGTALSECEFFIGDFSGTDTLMMEFLKDKTEKVTVLHIGQKPRYTVNTFNTRAASWNIKGGFGSDRERDQFAIDRCTHYLAADFNSDEKRISGTQKNMEQCFALQKIKL</sequence>